<feature type="compositionally biased region" description="Polar residues" evidence="1">
    <location>
        <begin position="262"/>
        <end position="272"/>
    </location>
</feature>
<evidence type="ECO:0000256" key="1">
    <source>
        <dbReference type="SAM" id="MobiDB-lite"/>
    </source>
</evidence>
<gene>
    <name evidence="2" type="ORF">B0H17DRAFT_1292087</name>
</gene>
<feature type="region of interest" description="Disordered" evidence="1">
    <location>
        <begin position="237"/>
        <end position="272"/>
    </location>
</feature>
<keyword evidence="3" id="KW-1185">Reference proteome</keyword>
<dbReference type="Proteomes" id="UP001221757">
    <property type="component" value="Unassembled WGS sequence"/>
</dbReference>
<protein>
    <submittedName>
        <fullName evidence="2">Uncharacterized protein</fullName>
    </submittedName>
</protein>
<name>A0AAD7BHG5_MYCRO</name>
<dbReference type="AlphaFoldDB" id="A0AAD7BHG5"/>
<comment type="caution">
    <text evidence="2">The sequence shown here is derived from an EMBL/GenBank/DDBJ whole genome shotgun (WGS) entry which is preliminary data.</text>
</comment>
<accession>A0AAD7BHG5</accession>
<sequence>MALVWMALEFEVWAEAGSGPHSCFGLEFEMQASGRRQEEGGGQRWRRHSDGASRRRCLRWPSRVSLLEVSAELVHIGAANTMWNTGLGDRNEAIFLRMSSSAVTLVYSLHMHNHCECREVSTCAACGFIKKERRVKQAMRPTSKEHEEFCGAGAGTLLCGDGSRCAKGDSVARMHGYCFRCARTKVHGVESRCAIEAAQTAKGASKLRSQIEGAKPGASNLNLHKVLTPVVQYRVRTRGTAQHDRRKWTFGSPAHHTGDPNVDSQSQQRQDP</sequence>
<reference evidence="2" key="1">
    <citation type="submission" date="2023-03" db="EMBL/GenBank/DDBJ databases">
        <title>Massive genome expansion in bonnet fungi (Mycena s.s.) driven by repeated elements and novel gene families across ecological guilds.</title>
        <authorList>
            <consortium name="Lawrence Berkeley National Laboratory"/>
            <person name="Harder C.B."/>
            <person name="Miyauchi S."/>
            <person name="Viragh M."/>
            <person name="Kuo A."/>
            <person name="Thoen E."/>
            <person name="Andreopoulos B."/>
            <person name="Lu D."/>
            <person name="Skrede I."/>
            <person name="Drula E."/>
            <person name="Henrissat B."/>
            <person name="Morin E."/>
            <person name="Kohler A."/>
            <person name="Barry K."/>
            <person name="LaButti K."/>
            <person name="Morin E."/>
            <person name="Salamov A."/>
            <person name="Lipzen A."/>
            <person name="Mereny Z."/>
            <person name="Hegedus B."/>
            <person name="Baldrian P."/>
            <person name="Stursova M."/>
            <person name="Weitz H."/>
            <person name="Taylor A."/>
            <person name="Grigoriev I.V."/>
            <person name="Nagy L.G."/>
            <person name="Martin F."/>
            <person name="Kauserud H."/>
        </authorList>
    </citation>
    <scope>NUCLEOTIDE SEQUENCE</scope>
    <source>
        <strain evidence="2">CBHHK067</strain>
    </source>
</reference>
<evidence type="ECO:0000313" key="3">
    <source>
        <dbReference type="Proteomes" id="UP001221757"/>
    </source>
</evidence>
<proteinExistence type="predicted"/>
<dbReference type="EMBL" id="JARKIE010000697">
    <property type="protein sequence ID" value="KAJ7620678.1"/>
    <property type="molecule type" value="Genomic_DNA"/>
</dbReference>
<evidence type="ECO:0000313" key="2">
    <source>
        <dbReference type="EMBL" id="KAJ7620678.1"/>
    </source>
</evidence>
<organism evidence="2 3">
    <name type="scientific">Mycena rosella</name>
    <name type="common">Pink bonnet</name>
    <name type="synonym">Agaricus rosellus</name>
    <dbReference type="NCBI Taxonomy" id="1033263"/>
    <lineage>
        <taxon>Eukaryota</taxon>
        <taxon>Fungi</taxon>
        <taxon>Dikarya</taxon>
        <taxon>Basidiomycota</taxon>
        <taxon>Agaricomycotina</taxon>
        <taxon>Agaricomycetes</taxon>
        <taxon>Agaricomycetidae</taxon>
        <taxon>Agaricales</taxon>
        <taxon>Marasmiineae</taxon>
        <taxon>Mycenaceae</taxon>
        <taxon>Mycena</taxon>
    </lineage>
</organism>